<name>W5WE75_9PSEU</name>
<accession>W5WE75</accession>
<keyword evidence="2" id="KW-1185">Reference proteome</keyword>
<dbReference type="AlphaFoldDB" id="W5WE75"/>
<dbReference type="EMBL" id="CP007155">
    <property type="protein sequence ID" value="AHH96479.1"/>
    <property type="molecule type" value="Genomic_DNA"/>
</dbReference>
<dbReference type="STRING" id="1449976.KALB_3112"/>
<evidence type="ECO:0000313" key="2">
    <source>
        <dbReference type="Proteomes" id="UP000019225"/>
    </source>
</evidence>
<evidence type="ECO:0000313" key="1">
    <source>
        <dbReference type="EMBL" id="AHH96479.1"/>
    </source>
</evidence>
<sequence length="172" mass="19233">MILAEEPVRRIQFSGRPDTPRGVAVVCATKEGRLEEVGRLGILARYHRRYEVDLSEHHTRLAAFVPAQRDGRFDCRAELRWQVCAPVEVVRHRVSDGRALCHDRLLAKLSRITEQFPAAESAAAEREVNSRLGAGPLVMDEGITVHHFAARLTPDAGLDQPAFGVTHPRESR</sequence>
<proteinExistence type="predicted"/>
<organism evidence="1 2">
    <name type="scientific">Kutzneria albida DSM 43870</name>
    <dbReference type="NCBI Taxonomy" id="1449976"/>
    <lineage>
        <taxon>Bacteria</taxon>
        <taxon>Bacillati</taxon>
        <taxon>Actinomycetota</taxon>
        <taxon>Actinomycetes</taxon>
        <taxon>Pseudonocardiales</taxon>
        <taxon>Pseudonocardiaceae</taxon>
        <taxon>Kutzneria</taxon>
    </lineage>
</organism>
<gene>
    <name evidence="1" type="ORF">KALB_3112</name>
</gene>
<dbReference type="HOGENOM" id="CLU_1553253_0_0_11"/>
<dbReference type="KEGG" id="kal:KALB_3112"/>
<reference evidence="1 2" key="1">
    <citation type="journal article" date="2014" name="BMC Genomics">
        <title>Complete genome sequence of producer of the glycopeptide antibiotic Aculeximycin Kutzneria albida DSM 43870T, a representative of minor genus of Pseudonocardiaceae.</title>
        <authorList>
            <person name="Rebets Y."/>
            <person name="Tokovenko B."/>
            <person name="Lushchyk I."/>
            <person name="Ruckert C."/>
            <person name="Zaburannyi N."/>
            <person name="Bechthold A."/>
            <person name="Kalinowski J."/>
            <person name="Luzhetskyy A."/>
        </authorList>
    </citation>
    <scope>NUCLEOTIDE SEQUENCE [LARGE SCALE GENOMIC DNA]</scope>
    <source>
        <strain evidence="1">DSM 43870</strain>
    </source>
</reference>
<dbReference type="Proteomes" id="UP000019225">
    <property type="component" value="Chromosome"/>
</dbReference>
<protein>
    <submittedName>
        <fullName evidence="1">Uncharacterized protein</fullName>
    </submittedName>
</protein>